<organism evidence="1 2">
    <name type="scientific">Perkinsus olseni</name>
    <name type="common">Perkinsus atlanticus</name>
    <dbReference type="NCBI Taxonomy" id="32597"/>
    <lineage>
        <taxon>Eukaryota</taxon>
        <taxon>Sar</taxon>
        <taxon>Alveolata</taxon>
        <taxon>Perkinsozoa</taxon>
        <taxon>Perkinsea</taxon>
        <taxon>Perkinsida</taxon>
        <taxon>Perkinsidae</taxon>
        <taxon>Perkinsus</taxon>
    </lineage>
</organism>
<name>A0A7J6PHS6_PEROL</name>
<sequence length="116" mass="12732">MRGTAVVKVTSDVSSPITVVKLAGVLRGSSWNSSFPGPIGIDIASFQTSPMASTSNVSFYLFTDFEETYITLMQPPPYAYLEVITWYSVLQIAGWEYEVSSHSPIAVDNFTLCPPR</sequence>
<accession>A0A7J6PHS6</accession>
<reference evidence="1 2" key="1">
    <citation type="submission" date="2020-04" db="EMBL/GenBank/DDBJ databases">
        <title>Perkinsus olseni comparative genomics.</title>
        <authorList>
            <person name="Bogema D.R."/>
        </authorList>
    </citation>
    <scope>NUCLEOTIDE SEQUENCE [LARGE SCALE GENOMIC DNA]</scope>
    <source>
        <strain evidence="1">00978-12</strain>
    </source>
</reference>
<proteinExistence type="predicted"/>
<evidence type="ECO:0000313" key="2">
    <source>
        <dbReference type="Proteomes" id="UP000541610"/>
    </source>
</evidence>
<comment type="caution">
    <text evidence="1">The sequence shown here is derived from an EMBL/GenBank/DDBJ whole genome shotgun (WGS) entry which is preliminary data.</text>
</comment>
<gene>
    <name evidence="1" type="ORF">FOZ60_006451</name>
</gene>
<dbReference type="Proteomes" id="UP000541610">
    <property type="component" value="Unassembled WGS sequence"/>
</dbReference>
<dbReference type="AlphaFoldDB" id="A0A7J6PHS6"/>
<protein>
    <submittedName>
        <fullName evidence="1">Uncharacterized protein</fullName>
    </submittedName>
</protein>
<evidence type="ECO:0000313" key="1">
    <source>
        <dbReference type="EMBL" id="KAF4694931.1"/>
    </source>
</evidence>
<dbReference type="EMBL" id="JABANP010000026">
    <property type="protein sequence ID" value="KAF4694931.1"/>
    <property type="molecule type" value="Genomic_DNA"/>
</dbReference>